<evidence type="ECO:0000259" key="7">
    <source>
        <dbReference type="PROSITE" id="PS50102"/>
    </source>
</evidence>
<dbReference type="Pfam" id="PF12353">
    <property type="entry name" value="eIF3g"/>
    <property type="match status" value="1"/>
</dbReference>
<comment type="function">
    <text evidence="5">RNA-binding component of the eukaryotic translation initiation factor 3 (eIF-3) complex, which is involved in protein synthesis of a specialized repertoire of mRNAs and, together with other initiation factors, stimulates binding of mRNA and methionyl-tRNAi to the 40S ribosome. The eIF-3 complex specifically targets and initiates translation of a subset of mRNAs involved in cell proliferation. This subunit can bind 18S rRNA.</text>
</comment>
<dbReference type="PROSITE" id="PS50102">
    <property type="entry name" value="RRM"/>
    <property type="match status" value="1"/>
</dbReference>
<dbReference type="AlphaFoldDB" id="A0A0S4TEP7"/>
<dbReference type="InterPro" id="IPR035979">
    <property type="entry name" value="RBD_domain_sf"/>
</dbReference>
<evidence type="ECO:0000313" key="8">
    <source>
        <dbReference type="EMBL" id="CUV05483.1"/>
    </source>
</evidence>
<dbReference type="VEuPathDB" id="CryptoDB:ChTU502y2012_413g0240"/>
<keyword evidence="10" id="KW-1185">Reference proteome</keyword>
<dbReference type="PANTHER" id="PTHR10352">
    <property type="entry name" value="EUKARYOTIC TRANSLATION INITIATION FACTOR 3 SUBUNIT G"/>
    <property type="match status" value="1"/>
</dbReference>
<organism evidence="8">
    <name type="scientific">Cryptosporidium hominis</name>
    <dbReference type="NCBI Taxonomy" id="237895"/>
    <lineage>
        <taxon>Eukaryota</taxon>
        <taxon>Sar</taxon>
        <taxon>Alveolata</taxon>
        <taxon>Apicomplexa</taxon>
        <taxon>Conoidasida</taxon>
        <taxon>Coccidia</taxon>
        <taxon>Eucoccidiorida</taxon>
        <taxon>Eimeriorina</taxon>
        <taxon>Cryptosporidiidae</taxon>
        <taxon>Cryptosporidium</taxon>
    </lineage>
</organism>
<dbReference type="GO" id="GO:0033290">
    <property type="term" value="C:eukaryotic 48S preinitiation complex"/>
    <property type="evidence" value="ECO:0007669"/>
    <property type="project" value="UniProtKB-UniRule"/>
</dbReference>
<dbReference type="SUPFAM" id="SSF54928">
    <property type="entry name" value="RNA-binding domain, RBD"/>
    <property type="match status" value="1"/>
</dbReference>
<dbReference type="VEuPathDB" id="CryptoDB:GY17_00003735"/>
<evidence type="ECO:0000256" key="1">
    <source>
        <dbReference type="ARBA" id="ARBA00022490"/>
    </source>
</evidence>
<dbReference type="CDD" id="cd12408">
    <property type="entry name" value="RRM_eIF3G_like"/>
    <property type="match status" value="1"/>
</dbReference>
<dbReference type="Pfam" id="PF00076">
    <property type="entry name" value="RRM_1"/>
    <property type="match status" value="1"/>
</dbReference>
<dbReference type="Gene3D" id="3.30.70.330">
    <property type="match status" value="1"/>
</dbReference>
<dbReference type="EMBL" id="JTAI01000021">
    <property type="protein sequence ID" value="PPS93347.1"/>
    <property type="molecule type" value="Genomic_DNA"/>
</dbReference>
<gene>
    <name evidence="8" type="ORF">CHUDEA4_1030</name>
    <name evidence="9" type="ORF">GY17_00003735</name>
</gene>
<evidence type="ECO:0000313" key="10">
    <source>
        <dbReference type="Proteomes" id="UP001429100"/>
    </source>
</evidence>
<dbReference type="Proteomes" id="UP000199752">
    <property type="component" value="Chromosome 4"/>
</dbReference>
<comment type="similarity">
    <text evidence="5">Belongs to the eIF-3 subunit G family.</text>
</comment>
<proteinExistence type="inferred from homology"/>
<evidence type="ECO:0000256" key="5">
    <source>
        <dbReference type="HAMAP-Rule" id="MF_03006"/>
    </source>
</evidence>
<evidence type="ECO:0000256" key="3">
    <source>
        <dbReference type="ARBA" id="ARBA00022884"/>
    </source>
</evidence>
<dbReference type="GO" id="GO:0003743">
    <property type="term" value="F:translation initiation factor activity"/>
    <property type="evidence" value="ECO:0007669"/>
    <property type="project" value="UniProtKB-UniRule"/>
</dbReference>
<accession>A0A0S4TEP7</accession>
<keyword evidence="2 5" id="KW-0396">Initiation factor</keyword>
<reference evidence="9 10" key="1">
    <citation type="submission" date="2014-11" db="EMBL/GenBank/DDBJ databases">
        <title>Comparative genomic analysis of Cryptosporidium hominis reveals occurrence of genetic recombination in virulent subtypes.</title>
        <authorList>
            <person name="Guo Y."/>
            <person name="Tang K."/>
            <person name="Frace M."/>
            <person name="Li N."/>
            <person name="Roellig D.M."/>
            <person name="Sammons S."/>
            <person name="Knipe K."/>
            <person name="Rowe L."/>
            <person name="Feng Y."/>
            <person name="Xiao L."/>
        </authorList>
    </citation>
    <scope>NUCLEOTIDE SEQUENCE [LARGE SCALE GENOMIC DNA]</scope>
    <source>
        <strain evidence="9">30976</strain>
    </source>
</reference>
<keyword evidence="3 6" id="KW-0694">RNA-binding</keyword>
<dbReference type="Proteomes" id="UP001429100">
    <property type="component" value="Unassembled WGS sequence"/>
</dbReference>
<evidence type="ECO:0000256" key="4">
    <source>
        <dbReference type="ARBA" id="ARBA00022917"/>
    </source>
</evidence>
<dbReference type="OrthoDB" id="1749473at2759"/>
<dbReference type="GO" id="GO:0005852">
    <property type="term" value="C:eukaryotic translation initiation factor 3 complex"/>
    <property type="evidence" value="ECO:0007669"/>
    <property type="project" value="UniProtKB-UniRule"/>
</dbReference>
<dbReference type="VEuPathDB" id="CryptoDB:Chro.40123"/>
<reference evidence="8" key="2">
    <citation type="submission" date="2015-08" db="EMBL/GenBank/DDBJ databases">
        <authorList>
            <person name="Babu N.S."/>
            <person name="Beckwith C.J."/>
            <person name="Beseler K.G."/>
            <person name="Brison A."/>
            <person name="Carone J.V."/>
            <person name="Caskin T.P."/>
            <person name="Diamond M."/>
            <person name="Durham M.E."/>
            <person name="Foxe J.M."/>
            <person name="Go M."/>
            <person name="Henderson B.A."/>
            <person name="Jones I.B."/>
            <person name="McGettigan J.A."/>
            <person name="Micheletti S.J."/>
            <person name="Nasrallah M.E."/>
            <person name="Ortiz D."/>
            <person name="Piller C.R."/>
            <person name="Privatt S.R."/>
            <person name="Schneider S.L."/>
            <person name="Sharp S."/>
            <person name="Smith T.C."/>
            <person name="Stanton J.D."/>
            <person name="Ullery H.E."/>
            <person name="Wilson R.J."/>
            <person name="Serrano M.G."/>
            <person name="Buck G."/>
            <person name="Lee V."/>
            <person name="Wang Y."/>
            <person name="Carvalho R."/>
            <person name="Voegtly L."/>
            <person name="Shi R."/>
            <person name="Duckworth R."/>
            <person name="Johnson A."/>
            <person name="Loviza R."/>
            <person name="Walstead R."/>
            <person name="Shah Z."/>
            <person name="Kiflezghi M."/>
            <person name="Wade K."/>
            <person name="Ball S.L."/>
            <person name="Bradley K.W."/>
            <person name="Asai D.J."/>
            <person name="Bowman C.A."/>
            <person name="Russell D.A."/>
            <person name="Pope W.H."/>
            <person name="Jacobs-Sera D."/>
            <person name="Hendrix R.W."/>
            <person name="Hatfull G.F."/>
        </authorList>
    </citation>
    <scope>NUCLEOTIDE SEQUENCE [LARGE SCALE GENOMIC DNA]</scope>
</reference>
<name>A0A0S4TEP7_CRYHO</name>
<evidence type="ECO:0000256" key="2">
    <source>
        <dbReference type="ARBA" id="ARBA00022540"/>
    </source>
</evidence>
<dbReference type="PIRSF" id="PIRSF037949">
    <property type="entry name" value="Transl_init_eIF-3_RNA-bind"/>
    <property type="match status" value="1"/>
</dbReference>
<evidence type="ECO:0000313" key="9">
    <source>
        <dbReference type="EMBL" id="PPS93347.1"/>
    </source>
</evidence>
<dbReference type="InterPro" id="IPR012677">
    <property type="entry name" value="Nucleotide-bd_a/b_plait_sf"/>
</dbReference>
<keyword evidence="4 5" id="KW-0648">Protein biosynthesis</keyword>
<comment type="subunit">
    <text evidence="5">Component of the eukaryotic translation initiation factor 3 (eIF-3) complex.</text>
</comment>
<dbReference type="VEuPathDB" id="CryptoDB:CHUDEA4_1030"/>
<dbReference type="InterPro" id="IPR034240">
    <property type="entry name" value="eIF3G_RRM"/>
</dbReference>
<keyword evidence="1 5" id="KW-0963">Cytoplasm</keyword>
<dbReference type="EMBL" id="LN877950">
    <property type="protein sequence ID" value="CUV05483.1"/>
    <property type="molecule type" value="Genomic_DNA"/>
</dbReference>
<dbReference type="InterPro" id="IPR017334">
    <property type="entry name" value="eIF3_g"/>
</dbReference>
<dbReference type="HAMAP" id="MF_03006">
    <property type="entry name" value="eIF3g"/>
    <property type="match status" value="1"/>
</dbReference>
<sequence>MSTDFMNVRRSAWADEDIDDFEPSFDEPLKGFESKPDKDGIKHVISYIKDSKGSTIKITKKIKEVRNIIKINKNIVNRRLTMERNLADRFNSDTDVPKLGDEISIDIPKNTDSMNFQDKDNDDDYYFMDLPTSNNNKLSMFKKSGNNYPFILGDEQIEKITYGQQNNSMNDMNSSFTGGFGSNASSSNGLNLGFGTSLTNKGGISDVKTTVGGGIITSNINSSNNTGINTIGTSIASNNANRYQPPFLRTTSSSAFERGSNLQSSHRDDCTVRVANLSEDATEEDLQELFKTAGRVVKVFLAKNKNNSKNTKGFAFITYSKREEAQNAIRKLNRHGYDNLLLNVEWAKTKEK</sequence>
<dbReference type="SMART" id="SM00360">
    <property type="entry name" value="RRM"/>
    <property type="match status" value="1"/>
</dbReference>
<comment type="subcellular location">
    <subcellularLocation>
        <location evidence="5">Cytoplasm</location>
    </subcellularLocation>
</comment>
<reference evidence="9 10" key="3">
    <citation type="submission" date="2017-10" db="EMBL/GenBank/DDBJ databases">
        <title>Consistent, comparative and evidence-based genome annotation and re-annotation for the closely-related species, Cryptosporidium parvum, C. hominis and C. tyzzeri.</title>
        <authorList>
            <person name="Baptista R.P."/>
            <person name="Li Y."/>
            <person name="Sateriale A."/>
            <person name="Striepen B."/>
            <person name="Kissinger J.C."/>
        </authorList>
    </citation>
    <scope>NUCLEOTIDE SEQUENCE [LARGE SCALE GENOMIC DNA]</scope>
    <source>
        <strain evidence="9">30976</strain>
    </source>
</reference>
<protein>
    <recommendedName>
        <fullName evidence="5">Eukaryotic translation initiation factor 3 subunit G</fullName>
        <shortName evidence="5">eIF3g</shortName>
    </recommendedName>
    <alternativeName>
        <fullName evidence="5">Eukaryotic translation initiation factor 3 RNA-binding subunit</fullName>
        <shortName evidence="5">eIF-3 RNA-binding subunit</shortName>
    </alternativeName>
    <alternativeName>
        <fullName evidence="5">Eukaryotic translation initiation factor 3 subunit 4</fullName>
    </alternativeName>
</protein>
<dbReference type="GO" id="GO:0016282">
    <property type="term" value="C:eukaryotic 43S preinitiation complex"/>
    <property type="evidence" value="ECO:0007669"/>
    <property type="project" value="UniProtKB-UniRule"/>
</dbReference>
<evidence type="ECO:0000256" key="6">
    <source>
        <dbReference type="PROSITE-ProRule" id="PRU00176"/>
    </source>
</evidence>
<feature type="domain" description="RRM" evidence="7">
    <location>
        <begin position="270"/>
        <end position="349"/>
    </location>
</feature>
<dbReference type="InterPro" id="IPR000504">
    <property type="entry name" value="RRM_dom"/>
</dbReference>
<dbReference type="GO" id="GO:0003723">
    <property type="term" value="F:RNA binding"/>
    <property type="evidence" value="ECO:0007669"/>
    <property type="project" value="UniProtKB-UniRule"/>
</dbReference>
<dbReference type="InterPro" id="IPR024675">
    <property type="entry name" value="eIF3g_N"/>
</dbReference>
<dbReference type="GO" id="GO:0001732">
    <property type="term" value="P:formation of cytoplasmic translation initiation complex"/>
    <property type="evidence" value="ECO:0007669"/>
    <property type="project" value="UniProtKB-UniRule"/>
</dbReference>